<comment type="caution">
    <text evidence="1">The sequence shown here is derived from an EMBL/GenBank/DDBJ whole genome shotgun (WGS) entry which is preliminary data.</text>
</comment>
<dbReference type="RefSeq" id="WP_378100315.1">
    <property type="nucleotide sequence ID" value="NZ_JBHSEP010000020.1"/>
</dbReference>
<sequence>MNSTPMVAPNHVNIINFIRGVEPREPIDLIEPVREQLALVQKHGLRGTWLLQYDALIQPAFTDLLLREANASQEIGVWFEVVQPLAEKAGIPWRGRFAWDWHAHVAFSVGYTPRERERMADVLMEDFRQAFGHYPQSVGSWFLDAHLLGYLSDKYQIVASCNCKDQWGTDGYTLWGGYYNQAYYPSRRNGFMPAQTAEGQIPVPVFRMLGSDPIYQYDAKLGGNGQSVITLEPVYSGEEGGGGIPEWVRWFFDVQFRPEQVSFGYTQVGQENSFGWALMKDGLIDQVELLAAKQAEGVLTVQTLAESGRWFRRRYPVTPAASICALSDWRNEGRQSVWYYNRFYRMNLLNDGGELSIRDIHLFDESYEERYLQEVCSDRNSHYDTLPVMDSARWSDESVFAGIRPVAFDSDGEALPIAVKAIDTDESTDGELALRIRLEDERSLHIRCSEQGVAFTADWPDWGLRLVWGDTPELPEMKLEQAGVAYAFLGHPYRIGTEGARPPVLLSEGTRDSGSGIELRAAGSELKLRLSR</sequence>
<dbReference type="Proteomes" id="UP001596028">
    <property type="component" value="Unassembled WGS sequence"/>
</dbReference>
<evidence type="ECO:0000313" key="1">
    <source>
        <dbReference type="EMBL" id="MFC4600851.1"/>
    </source>
</evidence>
<reference evidence="2" key="1">
    <citation type="journal article" date="2019" name="Int. J. Syst. Evol. Microbiol.">
        <title>The Global Catalogue of Microorganisms (GCM) 10K type strain sequencing project: providing services to taxonomists for standard genome sequencing and annotation.</title>
        <authorList>
            <consortium name="The Broad Institute Genomics Platform"/>
            <consortium name="The Broad Institute Genome Sequencing Center for Infectious Disease"/>
            <person name="Wu L."/>
            <person name="Ma J."/>
        </authorList>
    </citation>
    <scope>NUCLEOTIDE SEQUENCE [LARGE SCALE GENOMIC DNA]</scope>
    <source>
        <strain evidence="2">CCUG 49571</strain>
    </source>
</reference>
<name>A0ABV9FFX2_9BACL</name>
<accession>A0ABV9FFX2</accession>
<evidence type="ECO:0000313" key="2">
    <source>
        <dbReference type="Proteomes" id="UP001596028"/>
    </source>
</evidence>
<keyword evidence="2" id="KW-1185">Reference proteome</keyword>
<organism evidence="1 2">
    <name type="scientific">Cohnella hongkongensis</name>
    <dbReference type="NCBI Taxonomy" id="178337"/>
    <lineage>
        <taxon>Bacteria</taxon>
        <taxon>Bacillati</taxon>
        <taxon>Bacillota</taxon>
        <taxon>Bacilli</taxon>
        <taxon>Bacillales</taxon>
        <taxon>Paenibacillaceae</taxon>
        <taxon>Cohnella</taxon>
    </lineage>
</organism>
<gene>
    <name evidence="1" type="ORF">ACFO3S_21585</name>
</gene>
<dbReference type="Gene3D" id="3.20.20.510">
    <property type="entry name" value="Uncharacterised protein PF12979, DUF3863"/>
    <property type="match status" value="1"/>
</dbReference>
<protein>
    <submittedName>
        <fullName evidence="1">Uncharacterized protein</fullName>
    </submittedName>
</protein>
<proteinExistence type="predicted"/>
<dbReference type="EMBL" id="JBHSEP010000020">
    <property type="protein sequence ID" value="MFC4600851.1"/>
    <property type="molecule type" value="Genomic_DNA"/>
</dbReference>